<dbReference type="SMART" id="SM00062">
    <property type="entry name" value="PBPb"/>
    <property type="match status" value="1"/>
</dbReference>
<dbReference type="RefSeq" id="WP_261298692.1">
    <property type="nucleotide sequence ID" value="NZ_JAMTCD010000013.1"/>
</dbReference>
<sequence>MRLLLILLVIYGQSGNAHAQDGKLVCPEPIQIGFNDWAPYAWIDESGKAVGLDVDMLTLVANNFGCKVQFIQMPVKRAHQMLKIGTLDMMMGASYIPEREEYAYFSDSYRDEEVRLFVEAGNTSSITIDKWQDIFTKKLKLLAPSYGWYGQDYLATKDELSQQGLLITSPNATQSVQMLAYKRGDVLIGDSVALPYIANQSEGLILSPLALVVDTNQIHFMISKKTNNSALLAEINRSISTLSNHGALARVMKKWQQISVAKSQESQQKATPTDSSSGVMNITEQGLIAALNASKRYSAE</sequence>
<dbReference type="EMBL" id="JAMTCD010000013">
    <property type="protein sequence ID" value="MCT7942318.1"/>
    <property type="molecule type" value="Genomic_DNA"/>
</dbReference>
<keyword evidence="6" id="KW-1185">Reference proteome</keyword>
<gene>
    <name evidence="5" type="ORF">NE535_10990</name>
</gene>
<feature type="chain" id="PRO_5040807422" evidence="3">
    <location>
        <begin position="20"/>
        <end position="300"/>
    </location>
</feature>
<name>A0A9X3AWG3_9GAMM</name>
<evidence type="ECO:0000259" key="4">
    <source>
        <dbReference type="SMART" id="SM00062"/>
    </source>
</evidence>
<comment type="caution">
    <text evidence="5">The sequence shown here is derived from an EMBL/GenBank/DDBJ whole genome shotgun (WGS) entry which is preliminary data.</text>
</comment>
<feature type="signal peptide" evidence="3">
    <location>
        <begin position="1"/>
        <end position="19"/>
    </location>
</feature>
<evidence type="ECO:0000256" key="3">
    <source>
        <dbReference type="SAM" id="SignalP"/>
    </source>
</evidence>
<feature type="domain" description="Solute-binding protein family 3/N-terminal" evidence="4">
    <location>
        <begin position="29"/>
        <end position="259"/>
    </location>
</feature>
<evidence type="ECO:0000313" key="6">
    <source>
        <dbReference type="Proteomes" id="UP001155546"/>
    </source>
</evidence>
<dbReference type="SUPFAM" id="SSF53850">
    <property type="entry name" value="Periplasmic binding protein-like II"/>
    <property type="match status" value="1"/>
</dbReference>
<dbReference type="PANTHER" id="PTHR35936">
    <property type="entry name" value="MEMBRANE-BOUND LYTIC MUREIN TRANSGLYCOSYLASE F"/>
    <property type="match status" value="1"/>
</dbReference>
<comment type="similarity">
    <text evidence="1">Belongs to the bacterial solute-binding protein 3 family.</text>
</comment>
<accession>A0A9X3AWG3</accession>
<reference evidence="5" key="1">
    <citation type="journal article" date="2023" name="Int. J. Syst. Evol. Microbiol.">
        <title>&lt;i&gt;Shewanella septentrionalis&lt;/i&gt; sp. nov. and &lt;i&gt;Shewanella holmiensis&lt;/i&gt; sp. nov., isolated from Baltic Sea water and sediments.</title>
        <authorList>
            <person name="Martin-Rodriguez A.J."/>
            <person name="Thorell K."/>
            <person name="Joffre E."/>
            <person name="Jensie-Markopoulos S."/>
            <person name="Moore E.R.B."/>
            <person name="Sjoling A."/>
        </authorList>
    </citation>
    <scope>NUCLEOTIDE SEQUENCE</scope>
    <source>
        <strain evidence="5">SP1S2-7</strain>
    </source>
</reference>
<protein>
    <submittedName>
        <fullName evidence="5">Transporter substrate-binding domain-containing protein</fullName>
    </submittedName>
</protein>
<dbReference type="Pfam" id="PF00497">
    <property type="entry name" value="SBP_bac_3"/>
    <property type="match status" value="1"/>
</dbReference>
<evidence type="ECO:0000256" key="1">
    <source>
        <dbReference type="ARBA" id="ARBA00010333"/>
    </source>
</evidence>
<organism evidence="5 6">
    <name type="scientific">Shewanella holmiensis</name>
    <dbReference type="NCBI Taxonomy" id="2952222"/>
    <lineage>
        <taxon>Bacteria</taxon>
        <taxon>Pseudomonadati</taxon>
        <taxon>Pseudomonadota</taxon>
        <taxon>Gammaproteobacteria</taxon>
        <taxon>Alteromonadales</taxon>
        <taxon>Shewanellaceae</taxon>
        <taxon>Shewanella</taxon>
    </lineage>
</organism>
<keyword evidence="2 3" id="KW-0732">Signal</keyword>
<dbReference type="AlphaFoldDB" id="A0A9X3AWG3"/>
<dbReference type="InterPro" id="IPR001638">
    <property type="entry name" value="Solute-binding_3/MltF_N"/>
</dbReference>
<dbReference type="Gene3D" id="3.40.190.10">
    <property type="entry name" value="Periplasmic binding protein-like II"/>
    <property type="match status" value="2"/>
</dbReference>
<proteinExistence type="inferred from homology"/>
<dbReference type="PANTHER" id="PTHR35936:SF20">
    <property type="entry name" value="ABC TRANSPORTER ARGININE-BINDING PROTEIN 2-RELATED"/>
    <property type="match status" value="1"/>
</dbReference>
<dbReference type="Proteomes" id="UP001155546">
    <property type="component" value="Unassembled WGS sequence"/>
</dbReference>
<evidence type="ECO:0000256" key="2">
    <source>
        <dbReference type="ARBA" id="ARBA00022729"/>
    </source>
</evidence>
<evidence type="ECO:0000313" key="5">
    <source>
        <dbReference type="EMBL" id="MCT7942318.1"/>
    </source>
</evidence>